<gene>
    <name evidence="2" type="ORF">Y5S_01692</name>
</gene>
<dbReference type="EMBL" id="ARXV01000005">
    <property type="protein sequence ID" value="KGD65258.1"/>
    <property type="molecule type" value="Genomic_DNA"/>
</dbReference>
<feature type="transmembrane region" description="Helical" evidence="1">
    <location>
        <begin position="105"/>
        <end position="127"/>
    </location>
</feature>
<comment type="caution">
    <text evidence="2">The sequence shown here is derived from an EMBL/GenBank/DDBJ whole genome shotgun (WGS) entry which is preliminary data.</text>
</comment>
<dbReference type="OrthoDB" id="7064575at2"/>
<sequence length="179" mass="19670">MFARGLPRWFWIQCVLIVPMILVLAILDAELKNPLVAGGIVDFEFCGWQGQCAAMLASWNAAQRETLMLLQGLDYLFLLQYPALLVTAWLWAMPMARRSPLRFKVLVGLALITAFSDAVENFALIQLVRGAQWALWGQVASSAAALKFTVLAVLILGVLVQLTGRAMARLNASREGAGH</sequence>
<keyword evidence="1" id="KW-1133">Transmembrane helix</keyword>
<keyword evidence="1" id="KW-0812">Transmembrane</keyword>
<organism evidence="2 3">
    <name type="scientific">Alcanivorax nanhaiticus</name>
    <dbReference type="NCBI Taxonomy" id="1177154"/>
    <lineage>
        <taxon>Bacteria</taxon>
        <taxon>Pseudomonadati</taxon>
        <taxon>Pseudomonadota</taxon>
        <taxon>Gammaproteobacteria</taxon>
        <taxon>Oceanospirillales</taxon>
        <taxon>Alcanivoracaceae</taxon>
        <taxon>Alcanivorax</taxon>
    </lineage>
</organism>
<reference evidence="2 3" key="1">
    <citation type="submission" date="2012-09" db="EMBL/GenBank/DDBJ databases">
        <title>Genome Sequence of alkane-degrading Bacterium Alcanivorax sp. 19-m-6.</title>
        <authorList>
            <person name="Lai Q."/>
            <person name="Shao Z."/>
        </authorList>
    </citation>
    <scope>NUCLEOTIDE SEQUENCE [LARGE SCALE GENOMIC DNA]</scope>
    <source>
        <strain evidence="2 3">19-m-6</strain>
    </source>
</reference>
<feature type="transmembrane region" description="Helical" evidence="1">
    <location>
        <begin position="75"/>
        <end position="93"/>
    </location>
</feature>
<proteinExistence type="predicted"/>
<keyword evidence="3" id="KW-1185">Reference proteome</keyword>
<name>A0A095TSA4_9GAMM</name>
<evidence type="ECO:0000256" key="1">
    <source>
        <dbReference type="SAM" id="Phobius"/>
    </source>
</evidence>
<protein>
    <submittedName>
        <fullName evidence="2">Uncharacterized protein</fullName>
    </submittedName>
</protein>
<evidence type="ECO:0000313" key="2">
    <source>
        <dbReference type="EMBL" id="KGD65258.1"/>
    </source>
</evidence>
<evidence type="ECO:0000313" key="3">
    <source>
        <dbReference type="Proteomes" id="UP000029444"/>
    </source>
</evidence>
<dbReference type="AlphaFoldDB" id="A0A095TSA4"/>
<accession>A0A095TSA4</accession>
<keyword evidence="1" id="KW-0472">Membrane</keyword>
<feature type="transmembrane region" description="Helical" evidence="1">
    <location>
        <begin position="133"/>
        <end position="160"/>
    </location>
</feature>
<dbReference type="PATRIC" id="fig|1177154.3.peg.1722"/>
<dbReference type="Proteomes" id="UP000029444">
    <property type="component" value="Unassembled WGS sequence"/>
</dbReference>
<dbReference type="RefSeq" id="WP_156107662.1">
    <property type="nucleotide sequence ID" value="NZ_ARXV01000005.1"/>
</dbReference>
<feature type="transmembrane region" description="Helical" evidence="1">
    <location>
        <begin position="9"/>
        <end position="27"/>
    </location>
</feature>